<sequence length="58" mass="6523">MFCFENSFVFICLITLKNIVCVGVHARMCVFVCVCVCVCVCMVAEQPIKMFNLCAYEG</sequence>
<reference evidence="1" key="1">
    <citation type="submission" date="2014-11" db="EMBL/GenBank/DDBJ databases">
        <authorList>
            <person name="Amaro Gonzalez C."/>
        </authorList>
    </citation>
    <scope>NUCLEOTIDE SEQUENCE</scope>
</reference>
<dbReference type="AlphaFoldDB" id="A0A0E9RQP4"/>
<accession>A0A0E9RQP4</accession>
<proteinExistence type="predicted"/>
<evidence type="ECO:0000313" key="1">
    <source>
        <dbReference type="EMBL" id="JAH31424.1"/>
    </source>
</evidence>
<name>A0A0E9RQP4_ANGAN</name>
<protein>
    <submittedName>
        <fullName evidence="1">Uncharacterized protein</fullName>
    </submittedName>
</protein>
<reference evidence="1" key="2">
    <citation type="journal article" date="2015" name="Fish Shellfish Immunol.">
        <title>Early steps in the European eel (Anguilla anguilla)-Vibrio vulnificus interaction in the gills: Role of the RtxA13 toxin.</title>
        <authorList>
            <person name="Callol A."/>
            <person name="Pajuelo D."/>
            <person name="Ebbesson L."/>
            <person name="Teles M."/>
            <person name="MacKenzie S."/>
            <person name="Amaro C."/>
        </authorList>
    </citation>
    <scope>NUCLEOTIDE SEQUENCE</scope>
</reference>
<dbReference type="EMBL" id="GBXM01077153">
    <property type="protein sequence ID" value="JAH31424.1"/>
    <property type="molecule type" value="Transcribed_RNA"/>
</dbReference>
<organism evidence="1">
    <name type="scientific">Anguilla anguilla</name>
    <name type="common">European freshwater eel</name>
    <name type="synonym">Muraena anguilla</name>
    <dbReference type="NCBI Taxonomy" id="7936"/>
    <lineage>
        <taxon>Eukaryota</taxon>
        <taxon>Metazoa</taxon>
        <taxon>Chordata</taxon>
        <taxon>Craniata</taxon>
        <taxon>Vertebrata</taxon>
        <taxon>Euteleostomi</taxon>
        <taxon>Actinopterygii</taxon>
        <taxon>Neopterygii</taxon>
        <taxon>Teleostei</taxon>
        <taxon>Anguilliformes</taxon>
        <taxon>Anguillidae</taxon>
        <taxon>Anguilla</taxon>
    </lineage>
</organism>